<dbReference type="Gene3D" id="3.30.420.10">
    <property type="entry name" value="Ribonuclease H-like superfamily/Ribonuclease H"/>
    <property type="match status" value="1"/>
</dbReference>
<feature type="signal peptide" evidence="2">
    <location>
        <begin position="1"/>
        <end position="37"/>
    </location>
</feature>
<comment type="caution">
    <text evidence="5">The sequence shown here is derived from an EMBL/GenBank/DDBJ whole genome shotgun (WGS) entry which is preliminary data.</text>
</comment>
<dbReference type="OrthoDB" id="428604at2759"/>
<dbReference type="CDD" id="cd09272">
    <property type="entry name" value="RNase_HI_RT_Ty1"/>
    <property type="match status" value="1"/>
</dbReference>
<evidence type="ECO:0000256" key="2">
    <source>
        <dbReference type="SAM" id="SignalP"/>
    </source>
</evidence>
<feature type="domain" description="GAG-pre-integrase" evidence="4">
    <location>
        <begin position="245"/>
        <end position="289"/>
    </location>
</feature>
<dbReference type="InterPro" id="IPR012337">
    <property type="entry name" value="RNaseH-like_sf"/>
</dbReference>
<dbReference type="Pfam" id="PF13976">
    <property type="entry name" value="gag_pre-integrs"/>
    <property type="match status" value="1"/>
</dbReference>
<proteinExistence type="predicted"/>
<dbReference type="SUPFAM" id="SSF53098">
    <property type="entry name" value="Ribonuclease H-like"/>
    <property type="match status" value="1"/>
</dbReference>
<dbReference type="EMBL" id="SMOL01000231">
    <property type="protein sequence ID" value="KAB2622448.1"/>
    <property type="molecule type" value="Genomic_DNA"/>
</dbReference>
<dbReference type="PANTHER" id="PTHR11439">
    <property type="entry name" value="GAG-POL-RELATED RETROTRANSPOSON"/>
    <property type="match status" value="1"/>
</dbReference>
<dbReference type="PANTHER" id="PTHR11439:SF455">
    <property type="entry name" value="RLK (RECEPTOR-LIKE PROTEIN KINASE) 8, PUTATIVE-RELATED"/>
    <property type="match status" value="1"/>
</dbReference>
<evidence type="ECO:0000313" key="5">
    <source>
        <dbReference type="EMBL" id="KAB2622448.1"/>
    </source>
</evidence>
<evidence type="ECO:0000256" key="1">
    <source>
        <dbReference type="SAM" id="MobiDB-lite"/>
    </source>
</evidence>
<dbReference type="GO" id="GO:0003676">
    <property type="term" value="F:nucleic acid binding"/>
    <property type="evidence" value="ECO:0007669"/>
    <property type="project" value="InterPro"/>
</dbReference>
<gene>
    <name evidence="5" type="ORF">D8674_024630</name>
</gene>
<dbReference type="Proteomes" id="UP000327157">
    <property type="component" value="Chromosome 4"/>
</dbReference>
<dbReference type="AlphaFoldDB" id="A0A5N5H4G4"/>
<feature type="domain" description="Reverse transcriptase Ty1/copia-type" evidence="3">
    <location>
        <begin position="493"/>
        <end position="708"/>
    </location>
</feature>
<accession>A0A5N5H4G4</accession>
<evidence type="ECO:0000259" key="3">
    <source>
        <dbReference type="Pfam" id="PF07727"/>
    </source>
</evidence>
<reference evidence="5 6" key="1">
    <citation type="submission" date="2019-09" db="EMBL/GenBank/DDBJ databases">
        <authorList>
            <person name="Ou C."/>
        </authorList>
    </citation>
    <scope>NUCLEOTIDE SEQUENCE [LARGE SCALE GENOMIC DNA]</scope>
    <source>
        <strain evidence="5">S2</strain>
        <tissue evidence="5">Leaf</tissue>
    </source>
</reference>
<evidence type="ECO:0000259" key="4">
    <source>
        <dbReference type="Pfam" id="PF13976"/>
    </source>
</evidence>
<feature type="chain" id="PRO_5024430548" evidence="2">
    <location>
        <begin position="38"/>
        <end position="925"/>
    </location>
</feature>
<dbReference type="InterPro" id="IPR025724">
    <property type="entry name" value="GAG-pre-integrase_dom"/>
</dbReference>
<keyword evidence="6" id="KW-1185">Reference proteome</keyword>
<dbReference type="InterPro" id="IPR036397">
    <property type="entry name" value="RNaseH_sf"/>
</dbReference>
<reference evidence="5 6" key="3">
    <citation type="submission" date="2019-11" db="EMBL/GenBank/DDBJ databases">
        <title>A de novo genome assembly of a pear dwarfing rootstock.</title>
        <authorList>
            <person name="Wang F."/>
            <person name="Wang J."/>
            <person name="Li S."/>
            <person name="Zhang Y."/>
            <person name="Fang M."/>
            <person name="Ma L."/>
            <person name="Zhao Y."/>
            <person name="Jiang S."/>
        </authorList>
    </citation>
    <scope>NUCLEOTIDE SEQUENCE [LARGE SCALE GENOMIC DNA]</scope>
    <source>
        <strain evidence="5">S2</strain>
        <tissue evidence="5">Leaf</tissue>
    </source>
</reference>
<dbReference type="Pfam" id="PF07727">
    <property type="entry name" value="RVT_2"/>
    <property type="match status" value="1"/>
</dbReference>
<reference evidence="6" key="2">
    <citation type="submission" date="2019-10" db="EMBL/GenBank/DDBJ databases">
        <title>A de novo genome assembly of a pear dwarfing rootstock.</title>
        <authorList>
            <person name="Wang F."/>
            <person name="Wang J."/>
            <person name="Li S."/>
            <person name="Zhang Y."/>
            <person name="Fang M."/>
            <person name="Ma L."/>
            <person name="Zhao Y."/>
            <person name="Jiang S."/>
        </authorList>
    </citation>
    <scope>NUCLEOTIDE SEQUENCE [LARGE SCALE GENOMIC DNA]</scope>
</reference>
<dbReference type="SUPFAM" id="SSF56672">
    <property type="entry name" value="DNA/RNA polymerases"/>
    <property type="match status" value="1"/>
</dbReference>
<evidence type="ECO:0000313" key="6">
    <source>
        <dbReference type="Proteomes" id="UP000327157"/>
    </source>
</evidence>
<protein>
    <submittedName>
        <fullName evidence="5">Retrovirus-related Pol polyprotein from transposon TNT 1-94</fullName>
    </submittedName>
</protein>
<sequence>MVKLSNPCPKLLHLASKCPFLLLLLVTLLLHICDKKGHSVLHCFQRGCQICNRVGHTAATCFDRGNSAMSPPLYSQQFQASGMSQPMYSQPFQPSGSQIHPVQHMNSKYMNNSSVAPQAQSPMAFTARTNPSPSAPQQEFWLLDSANGEGLPISHIGQSCIPTPSHKFQLNNVLCVPHLSQHLLSMYQLCKDNNCRCIVDEFSVCIQDKVTNKVLFHGLSNNAVYPLPLFKPSRLQPTAYLGQKVHATLWHCRLGHPTNSIVQLALRKSAISFPCNFIPQTCISCLKGKFTKLPFSLVAAKSNVPFEVIHTDVWGPAPVMSIEGHRYYVSFVDECTRYTWIFPMINKAAVYHKHIVSRHVVFDEDNFPSVPMHSSSSRSHVSHSPSSPSRHGDLVPDSTSSSVDTCSPSVAQSDIHPDVTVSQVLELQPVSVSQIPTHPMQTRSKSGIFKKKVLLAQVHVSSVKEPQSFTAAAKSIEWRTAMEEEMAALVKQKTWQLVPLPPNKNLVGCKWIYKARLVAKGFSQEAGLDYYETFSLVVKPTTVRLMLSLAATKGWRLKQLDVKNAFLHGFLDEEVYMCQPQGFIDPDHPELAPRAWNERFTRFLLTLGFQSSYADPSLYVKHDGQSVVVLLLYVDDIILSGDDETKVQAVINQLTSEFDMKDLGLLHYFLGLQIEYQTHGLFVHQSKYVSDLLKKTNMLDSKPCTTPCHPNHKLLNHGSPPFLDSGLYRSIVGALQYLTFTRPDIAYSVNQVCQFMHSPLESHFVAVKRILRYLRGSMSLGLCFKPGLLDIKAYTDADWAGDPNDRKSTTGFVVFLGCNPISWSSKKQHTDLHLPCPDIPLLHCDNISAMALATNPVLHSKAKHIEIDCHFVRERVQQGSIMLQFVNSADQHADIFTKGLCFPFFSSHCTNLMLGSTSHKIEGEC</sequence>
<name>A0A5N5H4G4_9ROSA</name>
<feature type="compositionally biased region" description="Low complexity" evidence="1">
    <location>
        <begin position="373"/>
        <end position="409"/>
    </location>
</feature>
<feature type="region of interest" description="Disordered" evidence="1">
    <location>
        <begin position="373"/>
        <end position="413"/>
    </location>
</feature>
<dbReference type="InterPro" id="IPR013103">
    <property type="entry name" value="RVT_2"/>
</dbReference>
<keyword evidence="2" id="KW-0732">Signal</keyword>
<organism evidence="5 6">
    <name type="scientific">Pyrus ussuriensis x Pyrus communis</name>
    <dbReference type="NCBI Taxonomy" id="2448454"/>
    <lineage>
        <taxon>Eukaryota</taxon>
        <taxon>Viridiplantae</taxon>
        <taxon>Streptophyta</taxon>
        <taxon>Embryophyta</taxon>
        <taxon>Tracheophyta</taxon>
        <taxon>Spermatophyta</taxon>
        <taxon>Magnoliopsida</taxon>
        <taxon>eudicotyledons</taxon>
        <taxon>Gunneridae</taxon>
        <taxon>Pentapetalae</taxon>
        <taxon>rosids</taxon>
        <taxon>fabids</taxon>
        <taxon>Rosales</taxon>
        <taxon>Rosaceae</taxon>
        <taxon>Amygdaloideae</taxon>
        <taxon>Maleae</taxon>
        <taxon>Pyrus</taxon>
    </lineage>
</organism>
<dbReference type="InterPro" id="IPR043502">
    <property type="entry name" value="DNA/RNA_pol_sf"/>
</dbReference>